<evidence type="ECO:0000313" key="2">
    <source>
        <dbReference type="EMBL" id="KAF0889109.1"/>
    </source>
</evidence>
<proteinExistence type="predicted"/>
<dbReference type="Proteomes" id="UP000479710">
    <property type="component" value="Unassembled WGS sequence"/>
</dbReference>
<protein>
    <submittedName>
        <fullName evidence="2">Uncharacterized protein</fullName>
    </submittedName>
</protein>
<reference evidence="2 3" key="1">
    <citation type="submission" date="2019-11" db="EMBL/GenBank/DDBJ databases">
        <title>Whole genome sequence of Oryza granulata.</title>
        <authorList>
            <person name="Li W."/>
        </authorList>
    </citation>
    <scope>NUCLEOTIDE SEQUENCE [LARGE SCALE GENOMIC DNA]</scope>
    <source>
        <strain evidence="3">cv. Menghai</strain>
        <tissue evidence="2">Leaf</tissue>
    </source>
</reference>
<comment type="caution">
    <text evidence="2">The sequence shown here is derived from an EMBL/GenBank/DDBJ whole genome shotgun (WGS) entry which is preliminary data.</text>
</comment>
<gene>
    <name evidence="2" type="ORF">E2562_022123</name>
</gene>
<evidence type="ECO:0000256" key="1">
    <source>
        <dbReference type="SAM" id="MobiDB-lite"/>
    </source>
</evidence>
<keyword evidence="3" id="KW-1185">Reference proteome</keyword>
<sequence length="139" mass="15473">MHKLNRGGVEADVVCRTANKIRVLWSWRQIASQIQELKDRVKRVSAIREDYRIDRDELIWRWIAESFIPEVKGQTSNQLTIIYDGTSNSVENGVNVIQKIMDNMSQCGYEAAPRSGPGAAAGRGLVGAGAQGSSNRRPM</sequence>
<dbReference type="AlphaFoldDB" id="A0A6G1BMB7"/>
<name>A0A6G1BMB7_9ORYZ</name>
<feature type="compositionally biased region" description="Gly residues" evidence="1">
    <location>
        <begin position="119"/>
        <end position="130"/>
    </location>
</feature>
<accession>A0A6G1BMB7</accession>
<evidence type="ECO:0000313" key="3">
    <source>
        <dbReference type="Proteomes" id="UP000479710"/>
    </source>
</evidence>
<feature type="region of interest" description="Disordered" evidence="1">
    <location>
        <begin position="113"/>
        <end position="139"/>
    </location>
</feature>
<dbReference type="EMBL" id="SPHZ02000012">
    <property type="protein sequence ID" value="KAF0889109.1"/>
    <property type="molecule type" value="Genomic_DNA"/>
</dbReference>
<organism evidence="2 3">
    <name type="scientific">Oryza meyeriana var. granulata</name>
    <dbReference type="NCBI Taxonomy" id="110450"/>
    <lineage>
        <taxon>Eukaryota</taxon>
        <taxon>Viridiplantae</taxon>
        <taxon>Streptophyta</taxon>
        <taxon>Embryophyta</taxon>
        <taxon>Tracheophyta</taxon>
        <taxon>Spermatophyta</taxon>
        <taxon>Magnoliopsida</taxon>
        <taxon>Liliopsida</taxon>
        <taxon>Poales</taxon>
        <taxon>Poaceae</taxon>
        <taxon>BOP clade</taxon>
        <taxon>Oryzoideae</taxon>
        <taxon>Oryzeae</taxon>
        <taxon>Oryzinae</taxon>
        <taxon>Oryza</taxon>
        <taxon>Oryza meyeriana</taxon>
    </lineage>
</organism>